<accession>A0AAE0ZMN3</accession>
<evidence type="ECO:0000313" key="2">
    <source>
        <dbReference type="EMBL" id="KAK3771982.1"/>
    </source>
</evidence>
<evidence type="ECO:0000256" key="1">
    <source>
        <dbReference type="SAM" id="MobiDB-lite"/>
    </source>
</evidence>
<organism evidence="2 3">
    <name type="scientific">Elysia crispata</name>
    <name type="common">lettuce slug</name>
    <dbReference type="NCBI Taxonomy" id="231223"/>
    <lineage>
        <taxon>Eukaryota</taxon>
        <taxon>Metazoa</taxon>
        <taxon>Spiralia</taxon>
        <taxon>Lophotrochozoa</taxon>
        <taxon>Mollusca</taxon>
        <taxon>Gastropoda</taxon>
        <taxon>Heterobranchia</taxon>
        <taxon>Euthyneura</taxon>
        <taxon>Panpulmonata</taxon>
        <taxon>Sacoglossa</taxon>
        <taxon>Placobranchoidea</taxon>
        <taxon>Plakobranchidae</taxon>
        <taxon>Elysia</taxon>
    </lineage>
</organism>
<proteinExistence type="predicted"/>
<dbReference type="AlphaFoldDB" id="A0AAE0ZMN3"/>
<name>A0AAE0ZMN3_9GAST</name>
<keyword evidence="3" id="KW-1185">Reference proteome</keyword>
<feature type="compositionally biased region" description="Polar residues" evidence="1">
    <location>
        <begin position="45"/>
        <end position="54"/>
    </location>
</feature>
<evidence type="ECO:0000313" key="3">
    <source>
        <dbReference type="Proteomes" id="UP001283361"/>
    </source>
</evidence>
<dbReference type="EMBL" id="JAWDGP010003665">
    <property type="protein sequence ID" value="KAK3771982.1"/>
    <property type="molecule type" value="Genomic_DNA"/>
</dbReference>
<gene>
    <name evidence="2" type="ORF">RRG08_011895</name>
</gene>
<sequence>MDGNQHVEQRGMRRRGIKFITESEADQTHKRHMNIPVEARLKQHNLPNTRTWSSPEKPPGTRKAIN</sequence>
<protein>
    <submittedName>
        <fullName evidence="2">Uncharacterized protein</fullName>
    </submittedName>
</protein>
<dbReference type="Proteomes" id="UP001283361">
    <property type="component" value="Unassembled WGS sequence"/>
</dbReference>
<reference evidence="2" key="1">
    <citation type="journal article" date="2023" name="G3 (Bethesda)">
        <title>A reference genome for the long-term kleptoplast-retaining sea slug Elysia crispata morphotype clarki.</title>
        <authorList>
            <person name="Eastman K.E."/>
            <person name="Pendleton A.L."/>
            <person name="Shaikh M.A."/>
            <person name="Suttiyut T."/>
            <person name="Ogas R."/>
            <person name="Tomko P."/>
            <person name="Gavelis G."/>
            <person name="Widhalm J.R."/>
            <person name="Wisecaver J.H."/>
        </authorList>
    </citation>
    <scope>NUCLEOTIDE SEQUENCE</scope>
    <source>
        <strain evidence="2">ECLA1</strain>
    </source>
</reference>
<feature type="region of interest" description="Disordered" evidence="1">
    <location>
        <begin position="43"/>
        <end position="66"/>
    </location>
</feature>
<comment type="caution">
    <text evidence="2">The sequence shown here is derived from an EMBL/GenBank/DDBJ whole genome shotgun (WGS) entry which is preliminary data.</text>
</comment>